<sequence length="218" mass="22237">MALAIATNKAKQEFSTYASTGSETGTAKEDRNGRLAACISLACFHVPSSSSSVGLARAAGGVDRHQEARSAAPGEGQRQTVVGRPQPELQTARPGGVSSAVASPAAEGSGSKSITILASRNGLPLANPRYRAHGSNESRTSSLASLPPQRPPVKQRMQLSSFASLAQASCSSAMAVLDAGTAPNPLFLYAGTSLKLPFLYAIIVGCMVVVVVAAAMAP</sequence>
<evidence type="ECO:0000256" key="1">
    <source>
        <dbReference type="SAM" id="MobiDB-lite"/>
    </source>
</evidence>
<evidence type="ECO:0000313" key="4">
    <source>
        <dbReference type="Proteomes" id="UP000006591"/>
    </source>
</evidence>
<feature type="region of interest" description="Disordered" evidence="1">
    <location>
        <begin position="127"/>
        <end position="152"/>
    </location>
</feature>
<reference evidence="3" key="2">
    <citation type="submission" date="2018-04" db="EMBL/GenBank/DDBJ databases">
        <title>OnivRS2 (Oryza nivara Reference Sequence Version 2).</title>
        <authorList>
            <person name="Zhang J."/>
            <person name="Kudrna D."/>
            <person name="Lee S."/>
            <person name="Talag J."/>
            <person name="Rajasekar S."/>
            <person name="Welchert J."/>
            <person name="Hsing Y.-I."/>
            <person name="Wing R.A."/>
        </authorList>
    </citation>
    <scope>NUCLEOTIDE SEQUENCE [LARGE SCALE GENOMIC DNA]</scope>
    <source>
        <strain evidence="3">SL10</strain>
    </source>
</reference>
<name>A0A0E0J6K1_ORYNI</name>
<feature type="compositionally biased region" description="Polar residues" evidence="1">
    <location>
        <begin position="135"/>
        <end position="144"/>
    </location>
</feature>
<feature type="region of interest" description="Disordered" evidence="1">
    <location>
        <begin position="57"/>
        <end position="107"/>
    </location>
</feature>
<keyword evidence="2" id="KW-0812">Transmembrane</keyword>
<keyword evidence="2" id="KW-1133">Transmembrane helix</keyword>
<keyword evidence="2" id="KW-0472">Membrane</keyword>
<evidence type="ECO:0000256" key="2">
    <source>
        <dbReference type="SAM" id="Phobius"/>
    </source>
</evidence>
<dbReference type="Proteomes" id="UP000006591">
    <property type="component" value="Chromosome 12"/>
</dbReference>
<proteinExistence type="predicted"/>
<evidence type="ECO:0000313" key="3">
    <source>
        <dbReference type="EnsemblPlants" id="ONIVA12G02210.1"/>
    </source>
</evidence>
<dbReference type="EnsemblPlants" id="ONIVA12G02210.1">
    <property type="protein sequence ID" value="ONIVA12G02210.1"/>
    <property type="gene ID" value="ONIVA12G02210"/>
</dbReference>
<keyword evidence="4" id="KW-1185">Reference proteome</keyword>
<dbReference type="AlphaFoldDB" id="A0A0E0J6K1"/>
<feature type="compositionally biased region" description="Low complexity" evidence="1">
    <location>
        <begin position="94"/>
        <end position="107"/>
    </location>
</feature>
<dbReference type="Gramene" id="ONIVA12G02210.1">
    <property type="protein sequence ID" value="ONIVA12G02210.1"/>
    <property type="gene ID" value="ONIVA12G02210"/>
</dbReference>
<dbReference type="HOGENOM" id="CLU_110453_0_0_1"/>
<organism evidence="3">
    <name type="scientific">Oryza nivara</name>
    <name type="common">Indian wild rice</name>
    <name type="synonym">Oryza sativa f. spontanea</name>
    <dbReference type="NCBI Taxonomy" id="4536"/>
    <lineage>
        <taxon>Eukaryota</taxon>
        <taxon>Viridiplantae</taxon>
        <taxon>Streptophyta</taxon>
        <taxon>Embryophyta</taxon>
        <taxon>Tracheophyta</taxon>
        <taxon>Spermatophyta</taxon>
        <taxon>Magnoliopsida</taxon>
        <taxon>Liliopsida</taxon>
        <taxon>Poales</taxon>
        <taxon>Poaceae</taxon>
        <taxon>BOP clade</taxon>
        <taxon>Oryzoideae</taxon>
        <taxon>Oryzeae</taxon>
        <taxon>Oryzinae</taxon>
        <taxon>Oryza</taxon>
    </lineage>
</organism>
<feature type="transmembrane region" description="Helical" evidence="2">
    <location>
        <begin position="197"/>
        <end position="217"/>
    </location>
</feature>
<protein>
    <submittedName>
        <fullName evidence="3">Uncharacterized protein</fullName>
    </submittedName>
</protein>
<accession>A0A0E0J6K1</accession>
<reference evidence="3" key="1">
    <citation type="submission" date="2015-04" db="UniProtKB">
        <authorList>
            <consortium name="EnsemblPlants"/>
        </authorList>
    </citation>
    <scope>IDENTIFICATION</scope>
    <source>
        <strain evidence="3">SL10</strain>
    </source>
</reference>